<keyword evidence="3" id="KW-1185">Reference proteome</keyword>
<feature type="compositionally biased region" description="Basic and acidic residues" evidence="1">
    <location>
        <begin position="77"/>
        <end position="91"/>
    </location>
</feature>
<dbReference type="Proteomes" id="UP001303373">
    <property type="component" value="Chromosome 6"/>
</dbReference>
<accession>A0AAQ3RA76</accession>
<feature type="compositionally biased region" description="Basic and acidic residues" evidence="1">
    <location>
        <begin position="257"/>
        <end position="269"/>
    </location>
</feature>
<evidence type="ECO:0000313" key="3">
    <source>
        <dbReference type="Proteomes" id="UP001303373"/>
    </source>
</evidence>
<evidence type="ECO:0008006" key="4">
    <source>
        <dbReference type="Google" id="ProtNLM"/>
    </source>
</evidence>
<feature type="region of interest" description="Disordered" evidence="1">
    <location>
        <begin position="60"/>
        <end position="280"/>
    </location>
</feature>
<protein>
    <recommendedName>
        <fullName evidence="4">Pre-mRNA-splicing factor 38B</fullName>
    </recommendedName>
</protein>
<dbReference type="PANTHER" id="PTHR40132">
    <property type="entry name" value="PRE-MRNA-SPLICING FACTOR 38B"/>
    <property type="match status" value="1"/>
</dbReference>
<name>A0AAQ3RA76_9PEZI</name>
<evidence type="ECO:0000256" key="1">
    <source>
        <dbReference type="SAM" id="MobiDB-lite"/>
    </source>
</evidence>
<organism evidence="2 3">
    <name type="scientific">Acrodontium crateriforme</name>
    <dbReference type="NCBI Taxonomy" id="150365"/>
    <lineage>
        <taxon>Eukaryota</taxon>
        <taxon>Fungi</taxon>
        <taxon>Dikarya</taxon>
        <taxon>Ascomycota</taxon>
        <taxon>Pezizomycotina</taxon>
        <taxon>Dothideomycetes</taxon>
        <taxon>Dothideomycetidae</taxon>
        <taxon>Mycosphaerellales</taxon>
        <taxon>Teratosphaeriaceae</taxon>
        <taxon>Acrodontium</taxon>
    </lineage>
</organism>
<reference evidence="2 3" key="1">
    <citation type="submission" date="2023-11" db="EMBL/GenBank/DDBJ databases">
        <title>An acidophilic fungus is an integral part of prey digestion in a carnivorous sundew plant.</title>
        <authorList>
            <person name="Tsai I.J."/>
        </authorList>
    </citation>
    <scope>NUCLEOTIDE SEQUENCE [LARGE SCALE GENOMIC DNA]</scope>
    <source>
        <strain evidence="2">169a</strain>
    </source>
</reference>
<feature type="compositionally biased region" description="Basic residues" evidence="1">
    <location>
        <begin position="167"/>
        <end position="176"/>
    </location>
</feature>
<proteinExistence type="predicted"/>
<evidence type="ECO:0000313" key="2">
    <source>
        <dbReference type="EMBL" id="WPH01621.1"/>
    </source>
</evidence>
<dbReference type="AlphaFoldDB" id="A0AAQ3RA76"/>
<feature type="compositionally biased region" description="Basic and acidic residues" evidence="1">
    <location>
        <begin position="177"/>
        <end position="200"/>
    </location>
</feature>
<gene>
    <name evidence="2" type="ORF">R9X50_00447000</name>
</gene>
<sequence length="365" mass="42511">MSLSDDYVISLLQKDAQATGTSIRNANRLRANAPKPNTRFLQNVIRDTNSHNAALKAKEAAESRQRLKQLRNGGNDRASERDQRKRAREGNDTEEDEARRKRKSTERPDRWAQALGGLDSTSDMRERRKDRKEELRSRPRETQRDRSENEDRRTRRSSIERQYSRDRHPRHHRKPDRSRERSHSPQQHVKQERERSDRRRSPVAGTRAHREGHHQQISTRESHSSESDPLEDLIGPKPAPKIRPRGRGASRTFAMDSRFREDYDPRTDVSMEPIGDDNDDWDMALEALRDRMKWKQKCAERLRSAGFTEGEIAMASKTKKLVRPSDGEKDVEDVQWSTKGEARAWDRGKVLDEQGSVEVKAAWTK</sequence>
<dbReference type="PANTHER" id="PTHR40132:SF1">
    <property type="entry name" value="PRE-MRNA-SPLICING FACTOR 38B"/>
    <property type="match status" value="1"/>
</dbReference>
<dbReference type="EMBL" id="CP138585">
    <property type="protein sequence ID" value="WPH01621.1"/>
    <property type="molecule type" value="Genomic_DNA"/>
</dbReference>
<feature type="compositionally biased region" description="Basic and acidic residues" evidence="1">
    <location>
        <begin position="122"/>
        <end position="166"/>
    </location>
</feature>